<evidence type="ECO:0008006" key="3">
    <source>
        <dbReference type="Google" id="ProtNLM"/>
    </source>
</evidence>
<organism evidence="1 2">
    <name type="scientific">Algimonas arctica</name>
    <dbReference type="NCBI Taxonomy" id="1479486"/>
    <lineage>
        <taxon>Bacteria</taxon>
        <taxon>Pseudomonadati</taxon>
        <taxon>Pseudomonadota</taxon>
        <taxon>Alphaproteobacteria</taxon>
        <taxon>Maricaulales</taxon>
        <taxon>Robiginitomaculaceae</taxon>
        <taxon>Algimonas</taxon>
    </lineage>
</organism>
<evidence type="ECO:0000313" key="1">
    <source>
        <dbReference type="EMBL" id="GHA90584.1"/>
    </source>
</evidence>
<dbReference type="GO" id="GO:0006744">
    <property type="term" value="P:ubiquinone biosynthetic process"/>
    <property type="evidence" value="ECO:0007669"/>
    <property type="project" value="InterPro"/>
</dbReference>
<dbReference type="EMBL" id="BMZH01000004">
    <property type="protein sequence ID" value="GHA90584.1"/>
    <property type="molecule type" value="Genomic_DNA"/>
</dbReference>
<reference evidence="1" key="1">
    <citation type="journal article" date="2014" name="Int. J. Syst. Evol. Microbiol.">
        <title>Complete genome sequence of Corynebacterium casei LMG S-19264T (=DSM 44701T), isolated from a smear-ripened cheese.</title>
        <authorList>
            <consortium name="US DOE Joint Genome Institute (JGI-PGF)"/>
            <person name="Walter F."/>
            <person name="Albersmeier A."/>
            <person name="Kalinowski J."/>
            <person name="Ruckert C."/>
        </authorList>
    </citation>
    <scope>NUCLEOTIDE SEQUENCE</scope>
    <source>
        <strain evidence="1">KCTC 32513</strain>
    </source>
</reference>
<accession>A0A8J3CRY5</accession>
<dbReference type="InterPro" id="IPR007715">
    <property type="entry name" value="Coq4"/>
</dbReference>
<dbReference type="PANTHER" id="PTHR12922:SF7">
    <property type="entry name" value="UBIQUINONE BIOSYNTHESIS PROTEIN COQ4 HOMOLOG, MITOCHONDRIAL"/>
    <property type="match status" value="1"/>
</dbReference>
<dbReference type="Proteomes" id="UP000634004">
    <property type="component" value="Unassembled WGS sequence"/>
</dbReference>
<gene>
    <name evidence="1" type="ORF">GCM10009069_11940</name>
</gene>
<keyword evidence="2" id="KW-1185">Reference proteome</keyword>
<protein>
    <recommendedName>
        <fullName evidence="3">Ubiquinone biosynthesis protein COQ4</fullName>
    </recommendedName>
</protein>
<comment type="caution">
    <text evidence="1">The sequence shown here is derived from an EMBL/GenBank/DDBJ whole genome shotgun (WGS) entry which is preliminary data.</text>
</comment>
<dbReference type="AlphaFoldDB" id="A0A8J3CRY5"/>
<reference evidence="1" key="2">
    <citation type="submission" date="2020-09" db="EMBL/GenBank/DDBJ databases">
        <authorList>
            <person name="Sun Q."/>
            <person name="Kim S."/>
        </authorList>
    </citation>
    <scope>NUCLEOTIDE SEQUENCE</scope>
    <source>
        <strain evidence="1">KCTC 32513</strain>
    </source>
</reference>
<name>A0A8J3CRY5_9PROT</name>
<proteinExistence type="predicted"/>
<sequence>MTHAITPDAIEIPRMRRRWIKAMQHFRKLIADKEDTTHVFHITNALNGNDLYKQFNRFISHPEGRKRFEERTYLPPILDDRKTLRAMPKGSLAEAYCNFMDREGLTAQGLVDEFDRFAKDIDDTRSPEFQWYNNRSRDTHDMLHVLTGYGRDALGETSVLSYTYQQTSGLGIQFIAYLGALEVKRWAPKGSPTVGAIREAARRGKAAKNIMLYDLQDLLPRPLEEVRAMLNVTPMEVYPKVHKMMRDAGLDPYAAVGGPMVDSGQKLAA</sequence>
<dbReference type="RefSeq" id="WP_189496447.1">
    <property type="nucleotide sequence ID" value="NZ_BMZH01000004.1"/>
</dbReference>
<dbReference type="PANTHER" id="PTHR12922">
    <property type="entry name" value="UBIQUINONE BIOSYNTHESIS PROTEIN"/>
    <property type="match status" value="1"/>
</dbReference>
<evidence type="ECO:0000313" key="2">
    <source>
        <dbReference type="Proteomes" id="UP000634004"/>
    </source>
</evidence>
<dbReference type="Pfam" id="PF05019">
    <property type="entry name" value="Coq4"/>
    <property type="match status" value="1"/>
</dbReference>